<feature type="transmembrane region" description="Helical" evidence="1">
    <location>
        <begin position="80"/>
        <end position="101"/>
    </location>
</feature>
<accession>A0A7X2D0G0</accession>
<feature type="transmembrane region" description="Helical" evidence="1">
    <location>
        <begin position="12"/>
        <end position="34"/>
    </location>
</feature>
<evidence type="ECO:0000256" key="1">
    <source>
        <dbReference type="SAM" id="Phobius"/>
    </source>
</evidence>
<keyword evidence="1" id="KW-0812">Transmembrane</keyword>
<dbReference type="EMBL" id="WITJ01000006">
    <property type="protein sequence ID" value="MQW39426.1"/>
    <property type="molecule type" value="Genomic_DNA"/>
</dbReference>
<gene>
    <name evidence="2" type="ORF">GHI93_05665</name>
</gene>
<dbReference type="Pfam" id="PF09586">
    <property type="entry name" value="YfhO"/>
    <property type="match status" value="1"/>
</dbReference>
<comment type="caution">
    <text evidence="2">The sequence shown here is derived from an EMBL/GenBank/DDBJ whole genome shotgun (WGS) entry which is preliminary data.</text>
</comment>
<feature type="transmembrane region" description="Helical" evidence="1">
    <location>
        <begin position="355"/>
        <end position="373"/>
    </location>
</feature>
<dbReference type="Proteomes" id="UP000439550">
    <property type="component" value="Unassembled WGS sequence"/>
</dbReference>
<feature type="transmembrane region" description="Helical" evidence="1">
    <location>
        <begin position="380"/>
        <end position="405"/>
    </location>
</feature>
<feature type="transmembrane region" description="Helical" evidence="1">
    <location>
        <begin position="187"/>
        <end position="214"/>
    </location>
</feature>
<keyword evidence="1" id="KW-1133">Transmembrane helix</keyword>
<feature type="transmembrane region" description="Helical" evidence="1">
    <location>
        <begin position="290"/>
        <end position="311"/>
    </location>
</feature>
<name>A0A7X2D0G0_9LACT</name>
<dbReference type="InterPro" id="IPR018580">
    <property type="entry name" value="Uncharacterised_YfhO"/>
</dbReference>
<dbReference type="OrthoDB" id="9815466at2"/>
<feature type="transmembrane region" description="Helical" evidence="1">
    <location>
        <begin position="108"/>
        <end position="127"/>
    </location>
</feature>
<feature type="transmembrane region" description="Helical" evidence="1">
    <location>
        <begin position="411"/>
        <end position="429"/>
    </location>
</feature>
<dbReference type="AlphaFoldDB" id="A0A7X2D0G0"/>
<dbReference type="RefSeq" id="WP_153496100.1">
    <property type="nucleotide sequence ID" value="NZ_CAXYUY010000021.1"/>
</dbReference>
<feature type="transmembrane region" description="Helical" evidence="1">
    <location>
        <begin position="226"/>
        <end position="250"/>
    </location>
</feature>
<evidence type="ECO:0000313" key="3">
    <source>
        <dbReference type="Proteomes" id="UP000439550"/>
    </source>
</evidence>
<feature type="transmembrane region" description="Helical" evidence="1">
    <location>
        <begin position="158"/>
        <end position="175"/>
    </location>
</feature>
<reference evidence="2 3" key="1">
    <citation type="submission" date="2019-10" db="EMBL/GenBank/DDBJ databases">
        <authorList>
            <person name="Dong K."/>
        </authorList>
    </citation>
    <scope>NUCLEOTIDE SEQUENCE [LARGE SCALE GENOMIC DNA]</scope>
    <source>
        <strain evidence="2 3">DSM 28960</strain>
    </source>
</reference>
<feature type="transmembrane region" description="Helical" evidence="1">
    <location>
        <begin position="436"/>
        <end position="456"/>
    </location>
</feature>
<proteinExistence type="predicted"/>
<feature type="transmembrane region" description="Helical" evidence="1">
    <location>
        <begin position="849"/>
        <end position="867"/>
    </location>
</feature>
<keyword evidence="1" id="KW-0472">Membrane</keyword>
<organism evidence="2 3">
    <name type="scientific">Lactococcus hircilactis</name>
    <dbReference type="NCBI Taxonomy" id="1494462"/>
    <lineage>
        <taxon>Bacteria</taxon>
        <taxon>Bacillati</taxon>
        <taxon>Bacillota</taxon>
        <taxon>Bacilli</taxon>
        <taxon>Lactobacillales</taxon>
        <taxon>Streptococcaceae</taxon>
        <taxon>Lactococcus</taxon>
    </lineage>
</organism>
<sequence length="874" mass="98693">MINFIKKNKWFLGLSVVIPLALMGIVLFANGIYWGSSRSILAGDSYHQYVALHALYRNILHSGGHEGFFYTFTSGLGLNLYAFSAYYMGSFFMPLTFFFNVHQMPDALYLLTLLKTGSMGLSFYVAFKNCYQKLSGWVILGLSCAYALMSFVTSQIEIIMWLDVFILLPLVIWGLHRLQDKRKRWLYFVSVTILFIQNYYFGFMVALFLVFYFLARTALGRWSWKVGVDFIVTSLCAGISSLVMLLPMYLDLKSNNSDAFSQVTQLFSAGAKPFDVFAKNFVGSYDTTQYGAVPMIYVGLFPLILAVLFFFIKGLSWRVKVSYLGLILILVASFNIQVLDLFWQGMHSPNMFLHRYAFLWSILILILACEALARIDQLVLWRVFLVVILLGIGFSAAVIFGNYAYLKLENILLTALFALAYVILGLGYFKKWIPKTLLFVILFVFMAFESGINGFFQVAGVQKEWNFADRSYYNDQTKFLNPLAQKVRQLSASALVRTENTVPDTANDGMKYNYNSVSQFSSVRNSHSSSAMKALGFHTDSTYLNLRYPQNTLLMDGIFAIRYNINSSQPAKYGFKAVSTDKKFSALTENTNAQNIGIFVPGAYHDFSFLSGQDNESLTNQTNFINALTNQIHHFYQQVYPNSEVTEDKITGFSNQVTLSKKPNQTSDVAVTYGITAPANSQFYLSVPNLTYSSTNSKSMMLTVGKVLKTGQLSPLSGYSVSTDDVGHYFDLGYFTQETRIKVTISFPKNSQVSFDTTSFWALDTKKFSSVMTEMKSSPVRVTQEKNGVNFEVTAKSNGDLFVSLPYDKGWAASVDGKVEKIKRAQGGFMKIKLEKGTHQIHMRFVPDGFKLGLAAFFIGIFLFIGYDRLQKKH</sequence>
<dbReference type="PANTHER" id="PTHR38454">
    <property type="entry name" value="INTEGRAL MEMBRANE PROTEIN-RELATED"/>
    <property type="match status" value="1"/>
</dbReference>
<dbReference type="PANTHER" id="PTHR38454:SF1">
    <property type="entry name" value="INTEGRAL MEMBRANE PROTEIN"/>
    <property type="match status" value="1"/>
</dbReference>
<feature type="transmembrane region" description="Helical" evidence="1">
    <location>
        <begin position="133"/>
        <end position="151"/>
    </location>
</feature>
<feature type="transmembrane region" description="Helical" evidence="1">
    <location>
        <begin position="323"/>
        <end position="343"/>
    </location>
</feature>
<keyword evidence="3" id="KW-1185">Reference proteome</keyword>
<protein>
    <submittedName>
        <fullName evidence="2">YfhO family protein</fullName>
    </submittedName>
</protein>
<evidence type="ECO:0000313" key="2">
    <source>
        <dbReference type="EMBL" id="MQW39426.1"/>
    </source>
</evidence>